<dbReference type="InterPro" id="IPR015590">
    <property type="entry name" value="Aldehyde_DH_dom"/>
</dbReference>
<feature type="domain" description="Aldehyde dehydrogenase" evidence="7">
    <location>
        <begin position="568"/>
        <end position="1023"/>
    </location>
</feature>
<dbReference type="Pfam" id="PF00171">
    <property type="entry name" value="Aldedh"/>
    <property type="match status" value="1"/>
</dbReference>
<keyword evidence="5" id="KW-0274">FAD</keyword>
<dbReference type="GO" id="GO:0003700">
    <property type="term" value="F:DNA-binding transcription factor activity"/>
    <property type="evidence" value="ECO:0007669"/>
    <property type="project" value="InterPro"/>
</dbReference>
<dbReference type="InterPro" id="IPR029041">
    <property type="entry name" value="FAD-linked_oxidoreductase-like"/>
</dbReference>
<dbReference type="STRING" id="715226.ABI_19340"/>
<dbReference type="AlphaFoldDB" id="F4QLJ6"/>
<dbReference type="EMBL" id="GL883077">
    <property type="protein sequence ID" value="EGF93494.1"/>
    <property type="molecule type" value="Genomic_DNA"/>
</dbReference>
<dbReference type="InterPro" id="IPR024089">
    <property type="entry name" value="PRODH_PutA_dom_I/II"/>
</dbReference>
<gene>
    <name evidence="10" type="ORF">ABI_19340</name>
</gene>
<name>F4QLJ6_9CAUL</name>
<dbReference type="InterPro" id="IPR024082">
    <property type="entry name" value="PRODH_PutA_dom_II"/>
</dbReference>
<sequence length="1042" mass="112015">MPDASPARTSAPVQVFDWDSLDDHKYLSDADICARLLRDNPLDDETRAVVRAEAESLVRATRKAAQRQGVVESFLKEFSLGTREGLALMCLAEALLRVPDEATRDQLIAEKISAADWASHLGHSDNWFVNASTWGLMLTGKIIDVEDKAKTDLGGYLAGLTQRMGEPVIRAAVAQAIRIMGEQFVLGRTIEDALKRSKKEGYLCSFDMLGEGARTEHDAVRYAQAYADAITALSKVAKGGPEADHGISVKLSALYSRYEAAKAADVFEHLYPRVKALAIQAAKADINFTLDAEETDRLALSLKVLDRLAHEPELGEWKGLGLAVQAYQKRCPEVITALRHLAEVSGRRLMVRLVKGAYWDTEIKRAQVYGREDYPVHTTKAATDLSYLVCAKALIDAAPYIYSQFATHNAHSLAAVRRMANAKGVKVEFQRLHGMGEQLYAEALDQFEPFPLRAYAPVGGHEDLLPYLVRRLLENGANSSFVNALLDERIRPADVISDPVVKVMAHPNRHARLPSPRDMYGDRLNSHGPDISIAKVRQRLTAAVTALDKDPKDANALIGGKPHSTYAAHVYAPADLTRIVGEVHDADPAMITEAFDRATAAQPAWNALGGDGRAKVLEAMADALEDRHDKLCAILVREAGKTWGDAISEVREAADFCRFYAKLAREQFAGPQILTGPVGERNSHELHGRGVFVCISPWNFPLAIFTGQIAAALAAGNAVLAKPAEQTPLIAQKAVKLFYGAGLKPDLLALLPGGGASVGAALVAHPGIAGVAFTGGTDTARMINKTLAGKEGPIVPFIAETGGLNGMFVDTTALREQVVDDVIASAFGSAGQRCSALRLLFLPSELADDYIATLKGAMDQLHLGDPAQFDVDVGPVIDADALEMLNLHLDALTERGQVLHRAPLPDGLNGHFFAPVLAEISGPQELAREVFGPILHIVRYDSQNPEAMTNALKSSGYGLTLGVHSRLEAFAERIMQAVPAGNVYVNRTVIGAVVGVQPFGGEGLSGTGPKAGGPLSLSRFASERAVSVNITAQGGDPALLNL</sequence>
<keyword evidence="11" id="KW-1185">Reference proteome</keyword>
<evidence type="ECO:0000259" key="7">
    <source>
        <dbReference type="Pfam" id="PF00171"/>
    </source>
</evidence>
<dbReference type="GO" id="GO:0003842">
    <property type="term" value="F:L-glutamate gamma-semialdehyde dehydrogenase activity"/>
    <property type="evidence" value="ECO:0007669"/>
    <property type="project" value="UniProtKB-UniRule"/>
</dbReference>
<dbReference type="OrthoDB" id="9812625at2"/>
<feature type="active site" evidence="6">
    <location>
        <position position="800"/>
    </location>
</feature>
<comment type="similarity">
    <text evidence="5">In the C-terminal section; belongs to the aldehyde dehydrogenase family.</text>
</comment>
<feature type="domain" description="Proline dehydrogenase PutA" evidence="9">
    <location>
        <begin position="71"/>
        <end position="184"/>
    </location>
</feature>
<evidence type="ECO:0000259" key="9">
    <source>
        <dbReference type="Pfam" id="PF14850"/>
    </source>
</evidence>
<dbReference type="InterPro" id="IPR016162">
    <property type="entry name" value="Ald_DH_N"/>
</dbReference>
<dbReference type="PANTHER" id="PTHR42862:SF1">
    <property type="entry name" value="DELTA-1-PYRROLINE-5-CARBOXYLATE DEHYDROGENASE 2, ISOFORM A-RELATED"/>
    <property type="match status" value="1"/>
</dbReference>
<dbReference type="SUPFAM" id="SSF81935">
    <property type="entry name" value="N-terminal domain of bifunctional PutA protein"/>
    <property type="match status" value="1"/>
</dbReference>
<keyword evidence="5" id="KW-0642">Proline metabolism</keyword>
<evidence type="ECO:0000256" key="5">
    <source>
        <dbReference type="PIRNR" id="PIRNR000197"/>
    </source>
</evidence>
<evidence type="ECO:0000313" key="10">
    <source>
        <dbReference type="EMBL" id="EGF93494.1"/>
    </source>
</evidence>
<evidence type="ECO:0000256" key="1">
    <source>
        <dbReference type="ARBA" id="ARBA00004786"/>
    </source>
</evidence>
<keyword evidence="5" id="KW-0678">Repressor</keyword>
<comment type="similarity">
    <text evidence="5">In the N-terminal section; belongs to the proline dehydrogenase family.</text>
</comment>
<dbReference type="Gene3D" id="1.20.5.460">
    <property type="entry name" value="Single helix bin"/>
    <property type="match status" value="1"/>
</dbReference>
<dbReference type="EC" id="1.5.5.2" evidence="5"/>
<keyword evidence="2 5" id="KW-0560">Oxidoreductase</keyword>
<proteinExistence type="inferred from homology"/>
<dbReference type="PROSITE" id="PS00070">
    <property type="entry name" value="ALDEHYDE_DEHYDR_CYS"/>
    <property type="match status" value="1"/>
</dbReference>
<dbReference type="Proteomes" id="UP000006512">
    <property type="component" value="Unassembled WGS sequence"/>
</dbReference>
<dbReference type="UniPathway" id="UPA00261">
    <property type="reaction ID" value="UER00373"/>
</dbReference>
<feature type="active site" evidence="6">
    <location>
        <position position="834"/>
    </location>
</feature>
<comment type="catalytic activity">
    <reaction evidence="5">
        <text>L-proline + a quinone = (S)-1-pyrroline-5-carboxylate + a quinol + H(+)</text>
        <dbReference type="Rhea" id="RHEA:23784"/>
        <dbReference type="ChEBI" id="CHEBI:15378"/>
        <dbReference type="ChEBI" id="CHEBI:17388"/>
        <dbReference type="ChEBI" id="CHEBI:24646"/>
        <dbReference type="ChEBI" id="CHEBI:60039"/>
        <dbReference type="ChEBI" id="CHEBI:132124"/>
        <dbReference type="EC" id="1.5.5.2"/>
    </reaction>
</comment>
<dbReference type="Pfam" id="PF01619">
    <property type="entry name" value="Pro_dh"/>
    <property type="match status" value="1"/>
</dbReference>
<dbReference type="Gene3D" id="3.40.605.10">
    <property type="entry name" value="Aldehyde Dehydrogenase, Chain A, domain 1"/>
    <property type="match status" value="1"/>
</dbReference>
<dbReference type="SUPFAM" id="SSF51730">
    <property type="entry name" value="FAD-linked oxidoreductase"/>
    <property type="match status" value="1"/>
</dbReference>
<dbReference type="InterPro" id="IPR016160">
    <property type="entry name" value="Ald_DH_CS_CYS"/>
</dbReference>
<dbReference type="Pfam" id="PF14850">
    <property type="entry name" value="Pro_dh-DNA_bdg"/>
    <property type="match status" value="1"/>
</dbReference>
<comment type="cofactor">
    <cofactor evidence="5">
        <name>FAD</name>
        <dbReference type="ChEBI" id="CHEBI:57692"/>
    </cofactor>
</comment>
<reference evidence="11" key="1">
    <citation type="submission" date="2011-03" db="EMBL/GenBank/DDBJ databases">
        <title>Draft genome sequence of Brevundimonas diminuta.</title>
        <authorList>
            <person name="Brown P.J.B."/>
            <person name="Buechlein A."/>
            <person name="Hemmerich C."/>
            <person name="Brun Y.V."/>
        </authorList>
    </citation>
    <scope>NUCLEOTIDE SEQUENCE [LARGE SCALE GENOMIC DNA]</scope>
    <source>
        <strain evidence="11">C19</strain>
    </source>
</reference>
<keyword evidence="3 5" id="KW-0520">NAD</keyword>
<dbReference type="InterPro" id="IPR016163">
    <property type="entry name" value="Ald_DH_C"/>
</dbReference>
<dbReference type="HOGENOM" id="CLU_005682_1_0_5"/>
<dbReference type="InterPro" id="IPR005933">
    <property type="entry name" value="PutA_C"/>
</dbReference>
<dbReference type="InterPro" id="IPR002872">
    <property type="entry name" value="Proline_DH_dom"/>
</dbReference>
<dbReference type="InterPro" id="IPR050485">
    <property type="entry name" value="Proline_metab_enzyme"/>
</dbReference>
<keyword evidence="5" id="KW-0805">Transcription regulation</keyword>
<dbReference type="InterPro" id="IPR016161">
    <property type="entry name" value="Ald_DH/histidinol_DH"/>
</dbReference>
<keyword evidence="5" id="KW-0238">DNA-binding</keyword>
<dbReference type="PANTHER" id="PTHR42862">
    <property type="entry name" value="DELTA-1-PYRROLINE-5-CARBOXYLATE DEHYDROGENASE 1, ISOFORM A-RELATED"/>
    <property type="match status" value="1"/>
</dbReference>
<evidence type="ECO:0000256" key="4">
    <source>
        <dbReference type="ARBA" id="ARBA00048142"/>
    </source>
</evidence>
<keyword evidence="5" id="KW-0804">Transcription</keyword>
<comment type="pathway">
    <text evidence="5">Amino-acid degradation; L-proline degradation into L-glutamate; L-glutamate from L-proline: step 1/2.</text>
</comment>
<dbReference type="CDD" id="cd07125">
    <property type="entry name" value="ALDH_PutA-P5CDH"/>
    <property type="match status" value="1"/>
</dbReference>
<dbReference type="InterPro" id="IPR025703">
    <property type="entry name" value="Bifunct_PutA"/>
</dbReference>
<dbReference type="Gene3D" id="3.40.309.10">
    <property type="entry name" value="Aldehyde Dehydrogenase, Chain A, domain 2"/>
    <property type="match status" value="1"/>
</dbReference>
<accession>F4QLJ6</accession>
<dbReference type="GO" id="GO:0009898">
    <property type="term" value="C:cytoplasmic side of plasma membrane"/>
    <property type="evidence" value="ECO:0007669"/>
    <property type="project" value="TreeGrafter"/>
</dbReference>
<evidence type="ECO:0000256" key="2">
    <source>
        <dbReference type="ARBA" id="ARBA00023002"/>
    </source>
</evidence>
<dbReference type="NCBIfam" id="TIGR01238">
    <property type="entry name" value="D1pyr5carbox3"/>
    <property type="match status" value="1"/>
</dbReference>
<evidence type="ECO:0000259" key="8">
    <source>
        <dbReference type="Pfam" id="PF01619"/>
    </source>
</evidence>
<dbReference type="GO" id="GO:0010133">
    <property type="term" value="P:L-proline catabolic process to L-glutamate"/>
    <property type="evidence" value="ECO:0007669"/>
    <property type="project" value="UniProtKB-UniRule"/>
</dbReference>
<organism evidence="10 11">
    <name type="scientific">Asticcacaulis biprosthecium C19</name>
    <dbReference type="NCBI Taxonomy" id="715226"/>
    <lineage>
        <taxon>Bacteria</taxon>
        <taxon>Pseudomonadati</taxon>
        <taxon>Pseudomonadota</taxon>
        <taxon>Alphaproteobacteria</taxon>
        <taxon>Caulobacterales</taxon>
        <taxon>Caulobacteraceae</taxon>
        <taxon>Asticcacaulis</taxon>
    </lineage>
</organism>
<dbReference type="GO" id="GO:0004657">
    <property type="term" value="F:proline dehydrogenase activity"/>
    <property type="evidence" value="ECO:0007669"/>
    <property type="project" value="UniProtKB-UniRule"/>
</dbReference>
<dbReference type="SUPFAM" id="SSF53720">
    <property type="entry name" value="ALDH-like"/>
    <property type="match status" value="1"/>
</dbReference>
<dbReference type="eggNOG" id="COG4230">
    <property type="taxonomic scope" value="Bacteria"/>
</dbReference>
<dbReference type="PIRSF" id="PIRSF000197">
    <property type="entry name" value="Bifunct_PutA"/>
    <property type="match status" value="1"/>
</dbReference>
<comment type="pathway">
    <text evidence="1 5">Amino-acid degradation; L-proline degradation into L-glutamate; L-glutamate from L-proline: step 2/2.</text>
</comment>
<dbReference type="RefSeq" id="WP_006272692.1">
    <property type="nucleotide sequence ID" value="NZ_GL883077.1"/>
</dbReference>
<dbReference type="EC" id="1.2.1.88" evidence="5"/>
<dbReference type="NCBIfam" id="NF008869">
    <property type="entry name" value="PRK11904.1"/>
    <property type="match status" value="1"/>
</dbReference>
<comment type="function">
    <text evidence="5">Oxidizes proline to glutamate for use as a carbon and nitrogen source.</text>
</comment>
<feature type="domain" description="Proline dehydrogenase" evidence="8">
    <location>
        <begin position="193"/>
        <end position="483"/>
    </location>
</feature>
<dbReference type="eggNOG" id="COG0506">
    <property type="taxonomic scope" value="Bacteria"/>
</dbReference>
<dbReference type="GO" id="GO:0003677">
    <property type="term" value="F:DNA binding"/>
    <property type="evidence" value="ECO:0007669"/>
    <property type="project" value="UniProtKB-KW"/>
</dbReference>
<comment type="catalytic activity">
    <reaction evidence="4 5">
        <text>L-glutamate 5-semialdehyde + NAD(+) + H2O = L-glutamate + NADH + 2 H(+)</text>
        <dbReference type="Rhea" id="RHEA:30235"/>
        <dbReference type="ChEBI" id="CHEBI:15377"/>
        <dbReference type="ChEBI" id="CHEBI:15378"/>
        <dbReference type="ChEBI" id="CHEBI:29985"/>
        <dbReference type="ChEBI" id="CHEBI:57540"/>
        <dbReference type="ChEBI" id="CHEBI:57945"/>
        <dbReference type="ChEBI" id="CHEBI:58066"/>
        <dbReference type="EC" id="1.2.1.88"/>
    </reaction>
</comment>
<protein>
    <recommendedName>
        <fullName evidence="5">Bifunctional protein PutA</fullName>
    </recommendedName>
    <domain>
        <recommendedName>
            <fullName evidence="5">Proline dehydrogenase</fullName>
            <ecNumber evidence="5">1.5.5.2</ecNumber>
        </recommendedName>
        <alternativeName>
            <fullName evidence="5">Proline oxidase</fullName>
        </alternativeName>
    </domain>
    <domain>
        <recommendedName>
            <fullName evidence="5">Delta-1-pyrroline-5-carboxylate dehydrogenase</fullName>
            <shortName evidence="5">P5C dehydrogenase</shortName>
            <ecNumber evidence="5">1.2.1.88</ecNumber>
        </recommendedName>
        <alternativeName>
            <fullName evidence="5">L-glutamate gamma-semialdehyde dehydrogenase</fullName>
        </alternativeName>
    </domain>
</protein>
<evidence type="ECO:0000313" key="11">
    <source>
        <dbReference type="Proteomes" id="UP000006512"/>
    </source>
</evidence>
<dbReference type="Gene3D" id="3.20.20.220">
    <property type="match status" value="1"/>
</dbReference>
<keyword evidence="5" id="KW-0285">Flavoprotein</keyword>
<evidence type="ECO:0000256" key="3">
    <source>
        <dbReference type="ARBA" id="ARBA00023027"/>
    </source>
</evidence>
<evidence type="ECO:0000256" key="6">
    <source>
        <dbReference type="PIRSR" id="PIRSR000197-1"/>
    </source>
</evidence>